<comment type="PTM">
    <text evidence="5">Methylated by PrmC. Methylation increases the termination efficiency of RF1.</text>
</comment>
<name>A0A317T316_9CHLB</name>
<keyword evidence="3 5" id="KW-0488">Methylation</keyword>
<protein>
    <recommendedName>
        <fullName evidence="5 6">Peptide chain release factor 1</fullName>
        <shortName evidence="5">RF-1</shortName>
    </recommendedName>
</protein>
<dbReference type="GO" id="GO:0005509">
    <property type="term" value="F:calcium ion binding"/>
    <property type="evidence" value="ECO:0007669"/>
    <property type="project" value="InterPro"/>
</dbReference>
<dbReference type="Gene3D" id="3.30.70.1660">
    <property type="match status" value="2"/>
</dbReference>
<dbReference type="Pfam" id="PF03462">
    <property type="entry name" value="PCRF"/>
    <property type="match status" value="1"/>
</dbReference>
<feature type="domain" description="EF-hand" evidence="7">
    <location>
        <begin position="36"/>
        <end position="71"/>
    </location>
</feature>
<dbReference type="InterPro" id="IPR002048">
    <property type="entry name" value="EF_hand_dom"/>
</dbReference>
<dbReference type="InterPro" id="IPR000352">
    <property type="entry name" value="Pep_chain_release_fac_I"/>
</dbReference>
<evidence type="ECO:0000256" key="2">
    <source>
        <dbReference type="ARBA" id="ARBA00010835"/>
    </source>
</evidence>
<organism evidence="8 9">
    <name type="scientific">Prosthecochloris marina</name>
    <dbReference type="NCBI Taxonomy" id="2017681"/>
    <lineage>
        <taxon>Bacteria</taxon>
        <taxon>Pseudomonadati</taxon>
        <taxon>Chlorobiota</taxon>
        <taxon>Chlorobiia</taxon>
        <taxon>Chlorobiales</taxon>
        <taxon>Chlorobiaceae</taxon>
        <taxon>Prosthecochloris</taxon>
    </lineage>
</organism>
<evidence type="ECO:0000259" key="7">
    <source>
        <dbReference type="PROSITE" id="PS50222"/>
    </source>
</evidence>
<dbReference type="NCBIfam" id="NF001859">
    <property type="entry name" value="PRK00591.1"/>
    <property type="match status" value="1"/>
</dbReference>
<dbReference type="FunFam" id="3.30.160.20:FF:000004">
    <property type="entry name" value="Peptide chain release factor 1"/>
    <property type="match status" value="1"/>
</dbReference>
<reference evidence="9" key="1">
    <citation type="submission" date="2017-10" db="EMBL/GenBank/DDBJ databases">
        <authorList>
            <person name="Gaisin V.A."/>
            <person name="Rysina M.S."/>
            <person name="Grouzdev D.S."/>
        </authorList>
    </citation>
    <scope>NUCLEOTIDE SEQUENCE [LARGE SCALE GENOMIC DNA]</scope>
    <source>
        <strain evidence="9">V1</strain>
    </source>
</reference>
<dbReference type="PANTHER" id="PTHR43804">
    <property type="entry name" value="LD18447P"/>
    <property type="match status" value="1"/>
</dbReference>
<evidence type="ECO:0000256" key="5">
    <source>
        <dbReference type="HAMAP-Rule" id="MF_00093"/>
    </source>
</evidence>
<dbReference type="GO" id="GO:0005737">
    <property type="term" value="C:cytoplasm"/>
    <property type="evidence" value="ECO:0007669"/>
    <property type="project" value="UniProtKB-SubCell"/>
</dbReference>
<evidence type="ECO:0000256" key="4">
    <source>
        <dbReference type="ARBA" id="ARBA00022917"/>
    </source>
</evidence>
<keyword evidence="5" id="KW-0963">Cytoplasm</keyword>
<dbReference type="NCBIfam" id="TIGR00019">
    <property type="entry name" value="prfA"/>
    <property type="match status" value="1"/>
</dbReference>
<evidence type="ECO:0000256" key="1">
    <source>
        <dbReference type="ARBA" id="ARBA00002986"/>
    </source>
</evidence>
<dbReference type="RefSeq" id="WP_110024237.1">
    <property type="nucleotide sequence ID" value="NZ_PDNZ01000010.1"/>
</dbReference>
<dbReference type="PROSITE" id="PS00745">
    <property type="entry name" value="RF_PROK_I"/>
    <property type="match status" value="1"/>
</dbReference>
<dbReference type="Gene3D" id="6.10.140.1950">
    <property type="match status" value="1"/>
</dbReference>
<keyword evidence="9" id="KW-1185">Reference proteome</keyword>
<dbReference type="InterPro" id="IPR005139">
    <property type="entry name" value="PCRF"/>
</dbReference>
<evidence type="ECO:0000256" key="3">
    <source>
        <dbReference type="ARBA" id="ARBA00022481"/>
    </source>
</evidence>
<evidence type="ECO:0000256" key="6">
    <source>
        <dbReference type="NCBIfam" id="TIGR00019"/>
    </source>
</evidence>
<evidence type="ECO:0000313" key="9">
    <source>
        <dbReference type="Proteomes" id="UP000246278"/>
    </source>
</evidence>
<dbReference type="AlphaFoldDB" id="A0A317T316"/>
<dbReference type="Proteomes" id="UP000246278">
    <property type="component" value="Unassembled WGS sequence"/>
</dbReference>
<dbReference type="FunFam" id="3.30.70.1660:FF:000002">
    <property type="entry name" value="Peptide chain release factor 1"/>
    <property type="match status" value="1"/>
</dbReference>
<dbReference type="InterPro" id="IPR045853">
    <property type="entry name" value="Pep_chain_release_fac_I_sf"/>
</dbReference>
<feature type="modified residue" description="N5-methylglutamine" evidence="5">
    <location>
        <position position="234"/>
    </location>
</feature>
<dbReference type="EMBL" id="PDNZ01000010">
    <property type="protein sequence ID" value="PWW81098.1"/>
    <property type="molecule type" value="Genomic_DNA"/>
</dbReference>
<proteinExistence type="inferred from homology"/>
<keyword evidence="4 5" id="KW-0648">Protein biosynthesis</keyword>
<dbReference type="Gene3D" id="3.30.160.20">
    <property type="match status" value="1"/>
</dbReference>
<dbReference type="HAMAP" id="MF_00093">
    <property type="entry name" value="Rel_fac_1"/>
    <property type="match status" value="1"/>
</dbReference>
<dbReference type="SUPFAM" id="SSF75620">
    <property type="entry name" value="Release factor"/>
    <property type="match status" value="1"/>
</dbReference>
<comment type="similarity">
    <text evidence="2 5">Belongs to the prokaryotic/mitochondrial release factor family.</text>
</comment>
<comment type="subcellular location">
    <subcellularLocation>
        <location evidence="5">Cytoplasm</location>
    </subcellularLocation>
</comment>
<dbReference type="InterPro" id="IPR004373">
    <property type="entry name" value="RF-1"/>
</dbReference>
<comment type="function">
    <text evidence="1 5">Peptide chain release factor 1 directs the termination of translation in response to the peptide chain termination codons UAG and UAA.</text>
</comment>
<dbReference type="Pfam" id="PF00472">
    <property type="entry name" value="RF-1"/>
    <property type="match status" value="1"/>
</dbReference>
<dbReference type="GO" id="GO:0016149">
    <property type="term" value="F:translation release factor activity, codon specific"/>
    <property type="evidence" value="ECO:0007669"/>
    <property type="project" value="UniProtKB-UniRule"/>
</dbReference>
<evidence type="ECO:0000313" key="8">
    <source>
        <dbReference type="EMBL" id="PWW81098.1"/>
    </source>
</evidence>
<dbReference type="PROSITE" id="PS50222">
    <property type="entry name" value="EF_HAND_2"/>
    <property type="match status" value="1"/>
</dbReference>
<comment type="caution">
    <text evidence="8">The sequence shown here is derived from an EMBL/GenBank/DDBJ whole genome shotgun (WGS) entry which is preliminary data.</text>
</comment>
<sequence length="357" mass="40955">MLDKLESIKDKYLRVEEQLSDPEVIADQQRFRKLNKEYSDLKEIVRAFDSYKSNKLQLEEVRQMVKQETDPEMKALAQAELETLQERAPELEQQLKLLLLPKDEADSRNVIIEIRAGTGGDEAALFATDLLRMYQKFAERNGWKYEVMEFSEASIPGACKEAMLSISGHDVYGTMKFESGVHRVQRVPETETQGRIHTSAASVAVLPEAEEVDIEIRKEDLHMDTFRSGGKGGQNVNKVETAVRITHIPTGIVVACQEERSQLQNRERSLKMLRAKLYDMQLAEKNKERADLRRSMVTTGDRSAKIRTYNFPQSRVTDHRIGFTSHALPQILEGNLDEVIEALKLHEQTVRLQEERQ</sequence>
<dbReference type="PANTHER" id="PTHR43804:SF7">
    <property type="entry name" value="LD18447P"/>
    <property type="match status" value="1"/>
</dbReference>
<accession>A0A317T316</accession>
<gene>
    <name evidence="5" type="primary">prfA</name>
    <name evidence="8" type="ORF">CR164_11995</name>
</gene>
<dbReference type="InterPro" id="IPR050057">
    <property type="entry name" value="Prokaryotic/Mito_RF"/>
</dbReference>
<dbReference type="SMART" id="SM00937">
    <property type="entry name" value="PCRF"/>
    <property type="match status" value="1"/>
</dbReference>
<dbReference type="OrthoDB" id="9806673at2"/>